<dbReference type="InterPro" id="IPR003018">
    <property type="entry name" value="GAF"/>
</dbReference>
<dbReference type="InterPro" id="IPR051448">
    <property type="entry name" value="CdaR-like_regulators"/>
</dbReference>
<comment type="caution">
    <text evidence="3">The sequence shown here is derived from an EMBL/GenBank/DDBJ whole genome shotgun (WGS) entry which is preliminary data.</text>
</comment>
<gene>
    <name evidence="3" type="ORF">ADL29_32170</name>
</gene>
<dbReference type="SMART" id="SM00065">
    <property type="entry name" value="GAF"/>
    <property type="match status" value="1"/>
</dbReference>
<dbReference type="InterPro" id="IPR029016">
    <property type="entry name" value="GAF-like_dom_sf"/>
</dbReference>
<dbReference type="InterPro" id="IPR041522">
    <property type="entry name" value="CdaR_GGDEF"/>
</dbReference>
<dbReference type="EMBL" id="LGKG01000170">
    <property type="protein sequence ID" value="KPC59933.1"/>
    <property type="molecule type" value="Genomic_DNA"/>
</dbReference>
<evidence type="ECO:0000313" key="3">
    <source>
        <dbReference type="EMBL" id="KPC59933.1"/>
    </source>
</evidence>
<evidence type="ECO:0000259" key="2">
    <source>
        <dbReference type="SMART" id="SM00065"/>
    </source>
</evidence>
<protein>
    <recommendedName>
        <fullName evidence="2">GAF domain-containing protein</fullName>
    </recommendedName>
</protein>
<proteinExistence type="inferred from homology"/>
<organism evidence="3 4">
    <name type="scientific">Streptomyces chattanoogensis</name>
    <dbReference type="NCBI Taxonomy" id="66876"/>
    <lineage>
        <taxon>Bacteria</taxon>
        <taxon>Bacillati</taxon>
        <taxon>Actinomycetota</taxon>
        <taxon>Actinomycetes</taxon>
        <taxon>Kitasatosporales</taxon>
        <taxon>Streptomycetaceae</taxon>
        <taxon>Streptomyces</taxon>
    </lineage>
</organism>
<dbReference type="PANTHER" id="PTHR33744">
    <property type="entry name" value="CARBOHYDRATE DIACID REGULATOR"/>
    <property type="match status" value="1"/>
</dbReference>
<dbReference type="PATRIC" id="fig|66876.3.peg.7091"/>
<dbReference type="InterPro" id="IPR025736">
    <property type="entry name" value="PucR_C-HTH_dom"/>
</dbReference>
<dbReference type="Proteomes" id="UP000037982">
    <property type="component" value="Unassembled WGS sequence"/>
</dbReference>
<evidence type="ECO:0000256" key="1">
    <source>
        <dbReference type="ARBA" id="ARBA00006754"/>
    </source>
</evidence>
<dbReference type="AlphaFoldDB" id="A0A0N1JW03"/>
<name>A0A0N1JW03_9ACTN</name>
<keyword evidence="4" id="KW-1185">Reference proteome</keyword>
<dbReference type="Gene3D" id="1.10.10.2840">
    <property type="entry name" value="PucR C-terminal helix-turn-helix domain"/>
    <property type="match status" value="1"/>
</dbReference>
<dbReference type="SUPFAM" id="SSF55781">
    <property type="entry name" value="GAF domain-like"/>
    <property type="match status" value="1"/>
</dbReference>
<dbReference type="Pfam" id="PF13556">
    <property type="entry name" value="HTH_30"/>
    <property type="match status" value="1"/>
</dbReference>
<dbReference type="Gene3D" id="3.30.450.40">
    <property type="match status" value="1"/>
</dbReference>
<reference evidence="4" key="1">
    <citation type="submission" date="2015-07" db="EMBL/GenBank/DDBJ databases">
        <authorList>
            <person name="Ju K.-S."/>
            <person name="Doroghazi J.R."/>
            <person name="Metcalf W.W."/>
        </authorList>
    </citation>
    <scope>NUCLEOTIDE SEQUENCE [LARGE SCALE GENOMIC DNA]</scope>
    <source>
        <strain evidence="4">NRRL ISP-5002</strain>
    </source>
</reference>
<comment type="similarity">
    <text evidence="1">Belongs to the CdaR family.</text>
</comment>
<accession>A0A0N1JW03</accession>
<dbReference type="Pfam" id="PF01590">
    <property type="entry name" value="GAF"/>
    <property type="match status" value="1"/>
</dbReference>
<feature type="domain" description="GAF" evidence="2">
    <location>
        <begin position="75"/>
        <end position="226"/>
    </location>
</feature>
<dbReference type="InterPro" id="IPR042070">
    <property type="entry name" value="PucR_C-HTH_sf"/>
</dbReference>
<sequence>MELLELLAENAPSDRFEEPVRRARDTDPDPARIARLERAKLLALQVHEVISLHHRRQIGLSALVDTARELTLPYDLDGLLNVIARRARFLLNLDMAWVSIHDSEGGHSVVRAAEGHISMLSVGMRVPTSGGLGNMVTARAAPVWTADYLNDQRIPQAEVTHNAVRAEGLRALIAVPLRKESTILGVLYAAQRQVRRFTPDEITLMSSLGDLAAVAIEKTRLLDRAQHELSELSLHASRAEDSSTSARRLNSAHTRLVDLVLRGGDLHTLADAVGELLDGTLLVRDPSGTNLTADTLPGLDETEIRRAAMEAHSGHLPVEASGGTWVCPVTAGEELLGTLVFVPEQPLDERQFQLLPLVTQVTAVSILLQRSTSLAEGQARSDVFHDLLNGGQLSAKQLDDHARRLSVDLGRPHVLVVARPEGGPPGRAAFWASSYAHQRAGIKSVEGDEIVLLLPGADAAAAGRAVAAELSSALGRPATVGSAGPVAHAKDLSDAYREAQRCVDALIALGSVGGTASTRELGFLGLLLSDQPNAAVFIADVIGPVLDYDAQQGTELTRTLEAYFAHGSSPTRAADTLHVHPNTVARRLERITELLGDGWQDSKQLLEVQLALRLHRIRHTVTARGAGPAVRR</sequence>
<dbReference type="Pfam" id="PF17853">
    <property type="entry name" value="GGDEF_2"/>
    <property type="match status" value="1"/>
</dbReference>
<dbReference type="PANTHER" id="PTHR33744:SF1">
    <property type="entry name" value="DNA-BINDING TRANSCRIPTIONAL ACTIVATOR ADER"/>
    <property type="match status" value="1"/>
</dbReference>
<evidence type="ECO:0000313" key="4">
    <source>
        <dbReference type="Proteomes" id="UP000037982"/>
    </source>
</evidence>